<feature type="signal peptide" evidence="1">
    <location>
        <begin position="1"/>
        <end position="24"/>
    </location>
</feature>
<evidence type="ECO:0000313" key="3">
    <source>
        <dbReference type="Proteomes" id="UP000472269"/>
    </source>
</evidence>
<accession>A0A663LTT9</accession>
<evidence type="ECO:0000256" key="1">
    <source>
        <dbReference type="SAM" id="SignalP"/>
    </source>
</evidence>
<evidence type="ECO:0000313" key="2">
    <source>
        <dbReference type="Ensembl" id="ENSACUP00000002948.1"/>
    </source>
</evidence>
<dbReference type="Proteomes" id="UP000472269">
    <property type="component" value="Unplaced"/>
</dbReference>
<reference evidence="2" key="2">
    <citation type="submission" date="2025-09" db="UniProtKB">
        <authorList>
            <consortium name="Ensembl"/>
        </authorList>
    </citation>
    <scope>IDENTIFICATION</scope>
</reference>
<protein>
    <submittedName>
        <fullName evidence="2">Uncharacterized protein</fullName>
    </submittedName>
</protein>
<dbReference type="AlphaFoldDB" id="A0A663LTT9"/>
<organism evidence="2 3">
    <name type="scientific">Athene cunicularia</name>
    <name type="common">Burrowing owl</name>
    <name type="synonym">Speotyto cunicularia</name>
    <dbReference type="NCBI Taxonomy" id="194338"/>
    <lineage>
        <taxon>Eukaryota</taxon>
        <taxon>Metazoa</taxon>
        <taxon>Chordata</taxon>
        <taxon>Craniata</taxon>
        <taxon>Vertebrata</taxon>
        <taxon>Euteleostomi</taxon>
        <taxon>Archelosauria</taxon>
        <taxon>Archosauria</taxon>
        <taxon>Dinosauria</taxon>
        <taxon>Saurischia</taxon>
        <taxon>Theropoda</taxon>
        <taxon>Coelurosauria</taxon>
        <taxon>Aves</taxon>
        <taxon>Neognathae</taxon>
        <taxon>Neoaves</taxon>
        <taxon>Telluraves</taxon>
        <taxon>Strigiformes</taxon>
        <taxon>Strigidae</taxon>
        <taxon>Athene</taxon>
    </lineage>
</organism>
<name>A0A663LTT9_ATHCN</name>
<feature type="chain" id="PRO_5025408343" evidence="1">
    <location>
        <begin position="25"/>
        <end position="172"/>
    </location>
</feature>
<keyword evidence="1" id="KW-0732">Signal</keyword>
<sequence>KAYRSLGCLHLCLTQLISIPHTEALLQGEEVTCEMSQYSSQQASEGPCPASWFMATLRLSSGISIALVLRGLHCSSQEEEKEHDTTLHPKLKIPMSKEGTLLTTGDWVPPQTSGLSGVVLRKKGLMHVAPTLPPLRVSHTPAPEDDKHLQDHDMHLVSTCLPPAHHPAACGW</sequence>
<dbReference type="Ensembl" id="ENSACUT00000003133.1">
    <property type="protein sequence ID" value="ENSACUP00000002948.1"/>
    <property type="gene ID" value="ENSACUG00000002046.1"/>
</dbReference>
<proteinExistence type="predicted"/>
<reference evidence="2" key="1">
    <citation type="submission" date="2025-08" db="UniProtKB">
        <authorList>
            <consortium name="Ensembl"/>
        </authorList>
    </citation>
    <scope>IDENTIFICATION</scope>
</reference>
<keyword evidence="3" id="KW-1185">Reference proteome</keyword>